<dbReference type="PANTHER" id="PTHR30293">
    <property type="entry name" value="TRANSCRIPTIONAL REGULATORY PROTEIN NAC-RELATED"/>
    <property type="match status" value="1"/>
</dbReference>
<reference evidence="7 8" key="1">
    <citation type="submission" date="2020-02" db="EMBL/GenBank/DDBJ databases">
        <title>Sequencing the genomes of 1000 actinobacteria strains.</title>
        <authorList>
            <person name="Klenk H.-P."/>
        </authorList>
    </citation>
    <scope>NUCLEOTIDE SEQUENCE [LARGE SCALE GENOMIC DNA]</scope>
    <source>
        <strain evidence="7 8">DSM 19609</strain>
    </source>
</reference>
<dbReference type="RefSeq" id="WP_167168040.1">
    <property type="nucleotide sequence ID" value="NZ_BAAAOO010000007.1"/>
</dbReference>
<evidence type="ECO:0000313" key="8">
    <source>
        <dbReference type="Proteomes" id="UP000749311"/>
    </source>
</evidence>
<keyword evidence="5" id="KW-0804">Transcription</keyword>
<name>A0ABX0SHA6_9ACTN</name>
<sequence>MDTRRLRYFVTIVDCGTITRAAEMLYLAQPALSQHVSALEAELGQQLLVRSHKGITPTNAGRSLYRYAQEILRLEESVQREIRSDDDSPSGTVAIGLASYSLASTMTVPLLQAIRSRYPRIVMRLVETLTVIHSQALRMGQIDAALIYDPGPVRGVRFERVSVDELYLVAPDWFEIPLDEKGDVPVAALGGLQFLLPSRTHTLRKLVEQAVHQADGELEVVIEIESTRLLADAVALGLGVTILPKPAAEALFPGDPFVLRRIVDPHLVAAFALATPDQQPLSAAAEAVVEVLREFTVPRPASCLGS</sequence>
<comment type="similarity">
    <text evidence="1">Belongs to the LysR transcriptional regulatory family.</text>
</comment>
<dbReference type="Pfam" id="PF00126">
    <property type="entry name" value="HTH_1"/>
    <property type="match status" value="1"/>
</dbReference>
<dbReference type="SUPFAM" id="SSF46785">
    <property type="entry name" value="Winged helix' DNA-binding domain"/>
    <property type="match status" value="1"/>
</dbReference>
<dbReference type="InterPro" id="IPR036388">
    <property type="entry name" value="WH-like_DNA-bd_sf"/>
</dbReference>
<keyword evidence="3" id="KW-0238">DNA-binding</keyword>
<dbReference type="InterPro" id="IPR036390">
    <property type="entry name" value="WH_DNA-bd_sf"/>
</dbReference>
<evidence type="ECO:0000259" key="6">
    <source>
        <dbReference type="PROSITE" id="PS50931"/>
    </source>
</evidence>
<keyword evidence="2" id="KW-0805">Transcription regulation</keyword>
<dbReference type="InterPro" id="IPR000847">
    <property type="entry name" value="LysR_HTH_N"/>
</dbReference>
<dbReference type="Gene3D" id="1.10.10.10">
    <property type="entry name" value="Winged helix-like DNA-binding domain superfamily/Winged helix DNA-binding domain"/>
    <property type="match status" value="1"/>
</dbReference>
<evidence type="ECO:0000256" key="4">
    <source>
        <dbReference type="ARBA" id="ARBA00023159"/>
    </source>
</evidence>
<organism evidence="7 8">
    <name type="scientific">Brooklawnia cerclae</name>
    <dbReference type="NCBI Taxonomy" id="349934"/>
    <lineage>
        <taxon>Bacteria</taxon>
        <taxon>Bacillati</taxon>
        <taxon>Actinomycetota</taxon>
        <taxon>Actinomycetes</taxon>
        <taxon>Propionibacteriales</taxon>
        <taxon>Propionibacteriaceae</taxon>
        <taxon>Brooklawnia</taxon>
    </lineage>
</organism>
<dbReference type="Proteomes" id="UP000749311">
    <property type="component" value="Unassembled WGS sequence"/>
</dbReference>
<evidence type="ECO:0000256" key="2">
    <source>
        <dbReference type="ARBA" id="ARBA00023015"/>
    </source>
</evidence>
<keyword evidence="8" id="KW-1185">Reference proteome</keyword>
<proteinExistence type="inferred from homology"/>
<dbReference type="PRINTS" id="PR00039">
    <property type="entry name" value="HTHLYSR"/>
</dbReference>
<dbReference type="PROSITE" id="PS50931">
    <property type="entry name" value="HTH_LYSR"/>
    <property type="match status" value="1"/>
</dbReference>
<accession>A0ABX0SHA6</accession>
<dbReference type="Gene3D" id="3.40.190.290">
    <property type="match status" value="1"/>
</dbReference>
<dbReference type="InterPro" id="IPR005119">
    <property type="entry name" value="LysR_subst-bd"/>
</dbReference>
<evidence type="ECO:0000256" key="1">
    <source>
        <dbReference type="ARBA" id="ARBA00009437"/>
    </source>
</evidence>
<dbReference type="EMBL" id="JAAMOZ010000001">
    <property type="protein sequence ID" value="NIH57778.1"/>
    <property type="molecule type" value="Genomic_DNA"/>
</dbReference>
<gene>
    <name evidence="7" type="ORF">FB473_002423</name>
</gene>
<comment type="caution">
    <text evidence="7">The sequence shown here is derived from an EMBL/GenBank/DDBJ whole genome shotgun (WGS) entry which is preliminary data.</text>
</comment>
<evidence type="ECO:0000256" key="5">
    <source>
        <dbReference type="ARBA" id="ARBA00023163"/>
    </source>
</evidence>
<dbReference type="SUPFAM" id="SSF53850">
    <property type="entry name" value="Periplasmic binding protein-like II"/>
    <property type="match status" value="1"/>
</dbReference>
<feature type="domain" description="HTH lysR-type" evidence="6">
    <location>
        <begin position="1"/>
        <end position="58"/>
    </location>
</feature>
<protein>
    <submittedName>
        <fullName evidence="7">LysR family nitrogen assimilation transcriptional regulator</fullName>
    </submittedName>
</protein>
<keyword evidence="4" id="KW-0010">Activator</keyword>
<dbReference type="PANTHER" id="PTHR30293:SF0">
    <property type="entry name" value="NITROGEN ASSIMILATION REGULATORY PROTEIN NAC"/>
    <property type="match status" value="1"/>
</dbReference>
<dbReference type="Pfam" id="PF03466">
    <property type="entry name" value="LysR_substrate"/>
    <property type="match status" value="1"/>
</dbReference>
<evidence type="ECO:0000256" key="3">
    <source>
        <dbReference type="ARBA" id="ARBA00023125"/>
    </source>
</evidence>
<evidence type="ECO:0000313" key="7">
    <source>
        <dbReference type="EMBL" id="NIH57778.1"/>
    </source>
</evidence>